<dbReference type="EMBL" id="CAFBRV010000072">
    <property type="protein sequence ID" value="CAB5116639.1"/>
    <property type="molecule type" value="Genomic_DNA"/>
</dbReference>
<dbReference type="AlphaFoldDB" id="A0A6J7VSZ3"/>
<organism evidence="1">
    <name type="scientific">freshwater metagenome</name>
    <dbReference type="NCBI Taxonomy" id="449393"/>
    <lineage>
        <taxon>unclassified sequences</taxon>
        <taxon>metagenomes</taxon>
        <taxon>ecological metagenomes</taxon>
    </lineage>
</organism>
<sequence length="52" mass="5661">MYVVKYMMIMSQPAARSFSAAAAPSWGSEIKPTSTSSTSIFEIRAETIRADS</sequence>
<reference evidence="1" key="1">
    <citation type="submission" date="2020-05" db="EMBL/GenBank/DDBJ databases">
        <authorList>
            <person name="Chiriac C."/>
            <person name="Salcher M."/>
            <person name="Ghai R."/>
            <person name="Kavagutti S V."/>
        </authorList>
    </citation>
    <scope>NUCLEOTIDE SEQUENCE</scope>
</reference>
<protein>
    <submittedName>
        <fullName evidence="1">Unannotated protein</fullName>
    </submittedName>
</protein>
<proteinExistence type="predicted"/>
<evidence type="ECO:0000313" key="1">
    <source>
        <dbReference type="EMBL" id="CAB5116639.1"/>
    </source>
</evidence>
<gene>
    <name evidence="1" type="ORF">UFOPK4410_00799</name>
</gene>
<name>A0A6J7VSZ3_9ZZZZ</name>
<accession>A0A6J7VSZ3</accession>